<name>A0A1Y1RUY3_9SPIO</name>
<organism evidence="1 2">
    <name type="scientific">Marispirochaeta aestuarii</name>
    <dbReference type="NCBI Taxonomy" id="1963862"/>
    <lineage>
        <taxon>Bacteria</taxon>
        <taxon>Pseudomonadati</taxon>
        <taxon>Spirochaetota</taxon>
        <taxon>Spirochaetia</taxon>
        <taxon>Spirochaetales</taxon>
        <taxon>Spirochaetaceae</taxon>
        <taxon>Marispirochaeta</taxon>
    </lineage>
</organism>
<evidence type="ECO:0000313" key="1">
    <source>
        <dbReference type="EMBL" id="ORC31214.1"/>
    </source>
</evidence>
<evidence type="ECO:0000313" key="2">
    <source>
        <dbReference type="Proteomes" id="UP000192343"/>
    </source>
</evidence>
<dbReference type="Proteomes" id="UP000192343">
    <property type="component" value="Unassembled WGS sequence"/>
</dbReference>
<dbReference type="CDD" id="cd02980">
    <property type="entry name" value="TRX_Fd_family"/>
    <property type="match status" value="1"/>
</dbReference>
<dbReference type="SUPFAM" id="SSF52833">
    <property type="entry name" value="Thioredoxin-like"/>
    <property type="match status" value="1"/>
</dbReference>
<accession>A0A1Y1RUY3</accession>
<dbReference type="Gene3D" id="3.40.30.10">
    <property type="entry name" value="Glutaredoxin"/>
    <property type="match status" value="1"/>
</dbReference>
<reference evidence="1 2" key="1">
    <citation type="submission" date="2017-03" db="EMBL/GenBank/DDBJ databases">
        <title>Draft Genome sequence of Marispirochaeta sp. strain JC444.</title>
        <authorList>
            <person name="Shivani Y."/>
            <person name="Subhash Y."/>
            <person name="Sasikala C."/>
            <person name="Ramana C."/>
        </authorList>
    </citation>
    <scope>NUCLEOTIDE SEQUENCE [LARGE SCALE GENOMIC DNA]</scope>
    <source>
        <strain evidence="1 2">JC444</strain>
    </source>
</reference>
<dbReference type="Pfam" id="PF01257">
    <property type="entry name" value="2Fe-2S_thioredx"/>
    <property type="match status" value="1"/>
</dbReference>
<dbReference type="OrthoDB" id="9807975at2"/>
<dbReference type="AlphaFoldDB" id="A0A1Y1RUY3"/>
<keyword evidence="2" id="KW-1185">Reference proteome</keyword>
<dbReference type="STRING" id="1963862.B4O97_17015"/>
<proteinExistence type="predicted"/>
<comment type="caution">
    <text evidence="1">The sequence shown here is derived from an EMBL/GenBank/DDBJ whole genome shotgun (WGS) entry which is preliminary data.</text>
</comment>
<gene>
    <name evidence="1" type="ORF">B4O97_17015</name>
</gene>
<dbReference type="RefSeq" id="WP_083052711.1">
    <property type="nucleotide sequence ID" value="NZ_MWQY01000025.1"/>
</dbReference>
<dbReference type="EMBL" id="MWQY01000025">
    <property type="protein sequence ID" value="ORC31214.1"/>
    <property type="molecule type" value="Genomic_DNA"/>
</dbReference>
<sequence length="88" mass="9679">MKTKPVIEICMGSSCFSRGNALSLERVESYLQKTGLLEEVELKGRLCTGNCASGPCMSINNTSYSQVHPDALEDLLRYHLDARNPEAS</sequence>
<dbReference type="InterPro" id="IPR036249">
    <property type="entry name" value="Thioredoxin-like_sf"/>
</dbReference>
<protein>
    <recommendedName>
        <fullName evidence="3">NADH dehydrogenase</fullName>
    </recommendedName>
</protein>
<evidence type="ECO:0008006" key="3">
    <source>
        <dbReference type="Google" id="ProtNLM"/>
    </source>
</evidence>